<keyword evidence="5" id="KW-0547">Nucleotide-binding</keyword>
<dbReference type="EMBL" id="ADAD01000049">
    <property type="protein sequence ID" value="EEY35738.1"/>
    <property type="molecule type" value="Genomic_DNA"/>
</dbReference>
<evidence type="ECO:0000256" key="4">
    <source>
        <dbReference type="ARBA" id="ARBA00022723"/>
    </source>
</evidence>
<evidence type="ECO:0000256" key="11">
    <source>
        <dbReference type="SAM" id="Coils"/>
    </source>
</evidence>
<dbReference type="Gene3D" id="3.40.50.300">
    <property type="entry name" value="P-loop containing nucleotide triphosphate hydrolases"/>
    <property type="match status" value="2"/>
</dbReference>
<keyword evidence="8" id="KW-0067">ATP-binding</keyword>
<feature type="coiled-coil region" evidence="11">
    <location>
        <begin position="101"/>
        <end position="128"/>
    </location>
</feature>
<sequence length="810" mass="94742">MKNKFLAKSLTNETIEAHTNNLIKNFKLLLKLYPDINVNKRLLLLACIYHDLGKINVKFQKFQKNLPQIPHGLLSTAFIDSSGLIDNSGFEEYEIRILAHAVALHHERNLSEIEVEDLENEIELMNKETPDFIKVLKILEEEYNEYINTQGKNEKIKIFNIIDNNIKLEMLSENFYEIGGRMYSEDISMTKQEAMETFKKYIMVKGLLNKIDYAASSGLTVECENNFLEKNMNDFLQNVLKKYDHDNDWNDLQKFMINNRDNNVIVVAQTGFGKTEAGLLWIGNNKGFFTLPLRVAINSIYKRIKEQILKDDITKDEFTDKLGLLHSDFRSEYLKRFEEKKDKEIEENDFTEDRLDEYIGKTKQLSLPLTVCTIDQIFDFVYRAPGFEMKASILAYSKIVIDEIQMYSPNLVASLIYGIKFITDLGGKFAIMTATLPGIIKTLLEKENVSFVTTSPFVNNKIRHKVKIENNEINAEFIKGKYKNNKILVVCNTVKKSKEIYDTLKEIGVLEEEINLLHSKFIKKDRSEKENEITKFASPKRFSGEEKKRRKEQNIIEHGIWIGTQVVEASLDIDFDVLITELSDLNGLFQRMGRCYRSRTLKSEDGYNCFVFTDNCSGISKSERSIIDKDIHEKSRERLLNIDGILTEEMKLSMIDEVYSYESLKETQYCQTIEEKLRALKFYIVEYEMSKEKVKEIFRDIHSIDVIPKSVYEENKEMITENIKILKKTYKDCSNIERETLKLDKIKARDEINQLKVSVPQYEFDESDYYTVEINKYEEIFVMNCDYSFERGVEIIKKSKKLDFDEDLCF</sequence>
<evidence type="ECO:0000313" key="15">
    <source>
        <dbReference type="Proteomes" id="UP000004226"/>
    </source>
</evidence>
<name>D0GJL0_9FUSO</name>
<dbReference type="eggNOG" id="COG1203">
    <property type="taxonomic scope" value="Bacteria"/>
</dbReference>
<dbReference type="InterPro" id="IPR054712">
    <property type="entry name" value="Cas3-like_dom"/>
</dbReference>
<dbReference type="GO" id="GO:0003724">
    <property type="term" value="F:RNA helicase activity"/>
    <property type="evidence" value="ECO:0007669"/>
    <property type="project" value="TreeGrafter"/>
</dbReference>
<evidence type="ECO:0000256" key="5">
    <source>
        <dbReference type="ARBA" id="ARBA00022741"/>
    </source>
</evidence>
<evidence type="ECO:0000256" key="9">
    <source>
        <dbReference type="ARBA" id="ARBA00023118"/>
    </source>
</evidence>
<comment type="similarity">
    <text evidence="2">In the central section; belongs to the CRISPR-associated helicase Cas3 family.</text>
</comment>
<accession>D0GJL0</accession>
<keyword evidence="11" id="KW-0175">Coiled coil</keyword>
<dbReference type="Gene3D" id="1.10.3210.30">
    <property type="match status" value="1"/>
</dbReference>
<dbReference type="InterPro" id="IPR011545">
    <property type="entry name" value="DEAD/DEAH_box_helicase_dom"/>
</dbReference>
<evidence type="ECO:0000256" key="1">
    <source>
        <dbReference type="ARBA" id="ARBA00006847"/>
    </source>
</evidence>
<dbReference type="Pfam" id="PF01966">
    <property type="entry name" value="HD"/>
    <property type="match status" value="1"/>
</dbReference>
<evidence type="ECO:0000256" key="2">
    <source>
        <dbReference type="ARBA" id="ARBA00009046"/>
    </source>
</evidence>
<feature type="domain" description="Helicase C-terminal" evidence="12">
    <location>
        <begin position="472"/>
        <end position="653"/>
    </location>
</feature>
<evidence type="ECO:0000256" key="3">
    <source>
        <dbReference type="ARBA" id="ARBA00022722"/>
    </source>
</evidence>
<keyword evidence="3" id="KW-0540">Nuclease</keyword>
<organism evidence="14 15">
    <name type="scientific">Pseudoleptotrichia goodfellowii F0264</name>
    <dbReference type="NCBI Taxonomy" id="596323"/>
    <lineage>
        <taxon>Bacteria</taxon>
        <taxon>Fusobacteriati</taxon>
        <taxon>Fusobacteriota</taxon>
        <taxon>Fusobacteriia</taxon>
        <taxon>Fusobacteriales</taxon>
        <taxon>Leptotrichiaceae</taxon>
        <taxon>Pseudoleptotrichia</taxon>
    </lineage>
</organism>
<dbReference type="InterPro" id="IPR001650">
    <property type="entry name" value="Helicase_C-like"/>
</dbReference>
<dbReference type="InterPro" id="IPR027417">
    <property type="entry name" value="P-loop_NTPase"/>
</dbReference>
<feature type="domain" description="HD Cas3-type" evidence="13">
    <location>
        <begin position="8"/>
        <end position="214"/>
    </location>
</feature>
<dbReference type="GO" id="GO:0004518">
    <property type="term" value="F:nuclease activity"/>
    <property type="evidence" value="ECO:0007669"/>
    <property type="project" value="UniProtKB-KW"/>
</dbReference>
<dbReference type="Pfam" id="PF00270">
    <property type="entry name" value="DEAD"/>
    <property type="match status" value="1"/>
</dbReference>
<dbReference type="eggNOG" id="COG1418">
    <property type="taxonomic scope" value="Bacteria"/>
</dbReference>
<dbReference type="RefSeq" id="WP_006806680.1">
    <property type="nucleotide sequence ID" value="NZ_ADAD01000049.1"/>
</dbReference>
<dbReference type="GO" id="GO:0005524">
    <property type="term" value="F:ATP binding"/>
    <property type="evidence" value="ECO:0007669"/>
    <property type="project" value="UniProtKB-KW"/>
</dbReference>
<evidence type="ECO:0000259" key="12">
    <source>
        <dbReference type="PROSITE" id="PS51194"/>
    </source>
</evidence>
<keyword evidence="7" id="KW-0347">Helicase</keyword>
<dbReference type="InterPro" id="IPR014001">
    <property type="entry name" value="Helicase_ATP-bd"/>
</dbReference>
<dbReference type="GO" id="GO:0016787">
    <property type="term" value="F:hydrolase activity"/>
    <property type="evidence" value="ECO:0007669"/>
    <property type="project" value="UniProtKB-KW"/>
</dbReference>
<dbReference type="GO" id="GO:0051607">
    <property type="term" value="P:defense response to virus"/>
    <property type="evidence" value="ECO:0007669"/>
    <property type="project" value="UniProtKB-KW"/>
</dbReference>
<dbReference type="PROSITE" id="PS51643">
    <property type="entry name" value="HD_CAS3"/>
    <property type="match status" value="1"/>
</dbReference>
<keyword evidence="4" id="KW-0479">Metal-binding</keyword>
<dbReference type="InterPro" id="IPR050079">
    <property type="entry name" value="DEAD_box_RNA_helicase"/>
</dbReference>
<evidence type="ECO:0000256" key="6">
    <source>
        <dbReference type="ARBA" id="ARBA00022801"/>
    </source>
</evidence>
<dbReference type="SUPFAM" id="SSF109604">
    <property type="entry name" value="HD-domain/PDEase-like"/>
    <property type="match status" value="1"/>
</dbReference>
<evidence type="ECO:0000313" key="14">
    <source>
        <dbReference type="EMBL" id="EEY35738.1"/>
    </source>
</evidence>
<comment type="similarity">
    <text evidence="10">Belongs to the DEAD box helicase family.</text>
</comment>
<dbReference type="PANTHER" id="PTHR47959">
    <property type="entry name" value="ATP-DEPENDENT RNA HELICASE RHLE-RELATED"/>
    <property type="match status" value="1"/>
</dbReference>
<dbReference type="SUPFAM" id="SSF52540">
    <property type="entry name" value="P-loop containing nucleoside triphosphate hydrolases"/>
    <property type="match status" value="1"/>
</dbReference>
<dbReference type="InterPro" id="IPR006483">
    <property type="entry name" value="CRISPR-assoc_Cas3_HD"/>
</dbReference>
<dbReference type="NCBIfam" id="TIGR01596">
    <property type="entry name" value="cas3_HD"/>
    <property type="match status" value="1"/>
</dbReference>
<comment type="similarity">
    <text evidence="1">In the N-terminal section; belongs to the CRISPR-associated nuclease Cas3-HD family.</text>
</comment>
<dbReference type="PANTHER" id="PTHR47959:SF16">
    <property type="entry name" value="CRISPR-ASSOCIATED NUCLEASE_HELICASE CAS3-RELATED"/>
    <property type="match status" value="1"/>
</dbReference>
<evidence type="ECO:0000256" key="8">
    <source>
        <dbReference type="ARBA" id="ARBA00022840"/>
    </source>
</evidence>
<dbReference type="NCBIfam" id="TIGR01587">
    <property type="entry name" value="cas3_core"/>
    <property type="match status" value="1"/>
</dbReference>
<dbReference type="SMART" id="SM00487">
    <property type="entry name" value="DEXDc"/>
    <property type="match status" value="1"/>
</dbReference>
<dbReference type="InterPro" id="IPR006474">
    <property type="entry name" value="Helicase_Cas3_CRISPR-ass_core"/>
</dbReference>
<evidence type="ECO:0000256" key="7">
    <source>
        <dbReference type="ARBA" id="ARBA00022806"/>
    </source>
</evidence>
<keyword evidence="6" id="KW-0378">Hydrolase</keyword>
<proteinExistence type="inferred from homology"/>
<dbReference type="CDD" id="cd09641">
    <property type="entry name" value="Cas3''_I"/>
    <property type="match status" value="1"/>
</dbReference>
<dbReference type="PROSITE" id="PS51194">
    <property type="entry name" value="HELICASE_CTER"/>
    <property type="match status" value="1"/>
</dbReference>
<dbReference type="GO" id="GO:0046872">
    <property type="term" value="F:metal ion binding"/>
    <property type="evidence" value="ECO:0007669"/>
    <property type="project" value="UniProtKB-KW"/>
</dbReference>
<keyword evidence="9" id="KW-0051">Antiviral defense</keyword>
<dbReference type="InterPro" id="IPR038257">
    <property type="entry name" value="CRISPR-assoc_Cas3_HD_sf"/>
</dbReference>
<protein>
    <submittedName>
        <fullName evidence="14">CRISPR-associated helicase Cas3</fullName>
    </submittedName>
</protein>
<evidence type="ECO:0000256" key="10">
    <source>
        <dbReference type="ARBA" id="ARBA00038437"/>
    </source>
</evidence>
<evidence type="ECO:0000259" key="13">
    <source>
        <dbReference type="PROSITE" id="PS51643"/>
    </source>
</evidence>
<dbReference type="GO" id="GO:0003676">
    <property type="term" value="F:nucleic acid binding"/>
    <property type="evidence" value="ECO:0007669"/>
    <property type="project" value="InterPro"/>
</dbReference>
<dbReference type="InterPro" id="IPR006674">
    <property type="entry name" value="HD_domain"/>
</dbReference>
<dbReference type="GO" id="GO:0005829">
    <property type="term" value="C:cytosol"/>
    <property type="evidence" value="ECO:0007669"/>
    <property type="project" value="TreeGrafter"/>
</dbReference>
<keyword evidence="15" id="KW-1185">Reference proteome</keyword>
<comment type="caution">
    <text evidence="14">The sequence shown here is derived from an EMBL/GenBank/DDBJ whole genome shotgun (WGS) entry which is preliminary data.</text>
</comment>
<dbReference type="Pfam" id="PF22590">
    <property type="entry name" value="Cas3-like_C_2"/>
    <property type="match status" value="1"/>
</dbReference>
<gene>
    <name evidence="14" type="primary">cas3</name>
    <name evidence="14" type="ORF">HMPREF0554_1233</name>
</gene>
<dbReference type="Proteomes" id="UP000004226">
    <property type="component" value="Unassembled WGS sequence"/>
</dbReference>
<reference evidence="14 15" key="1">
    <citation type="submission" date="2009-10" db="EMBL/GenBank/DDBJ databases">
        <authorList>
            <person name="Harkins D.M."/>
            <person name="Madupu R."/>
            <person name="Durkin A.S."/>
            <person name="Torralba M."/>
            <person name="Methe B."/>
            <person name="Sutton G.G."/>
            <person name="Strausberg R.L."/>
            <person name="Nelson K.E."/>
        </authorList>
    </citation>
    <scope>NUCLEOTIDE SEQUENCE [LARGE SCALE GENOMIC DNA]</scope>
    <source>
        <strain evidence="14 15">F0264</strain>
    </source>
</reference>
<dbReference type="AlphaFoldDB" id="D0GJL0"/>